<dbReference type="AlphaFoldDB" id="A0A1G2QCG3"/>
<evidence type="ECO:0000313" key="2">
    <source>
        <dbReference type="Proteomes" id="UP000176222"/>
    </source>
</evidence>
<name>A0A1G2QCG3_9BACT</name>
<reference evidence="1 2" key="1">
    <citation type="journal article" date="2016" name="Nat. Commun.">
        <title>Thousands of microbial genomes shed light on interconnected biogeochemical processes in an aquifer system.</title>
        <authorList>
            <person name="Anantharaman K."/>
            <person name="Brown C.T."/>
            <person name="Hug L.A."/>
            <person name="Sharon I."/>
            <person name="Castelle C.J."/>
            <person name="Probst A.J."/>
            <person name="Thomas B.C."/>
            <person name="Singh A."/>
            <person name="Wilkins M.J."/>
            <person name="Karaoz U."/>
            <person name="Brodie E.L."/>
            <person name="Williams K.H."/>
            <person name="Hubbard S.S."/>
            <person name="Banfield J.F."/>
        </authorList>
    </citation>
    <scope>NUCLEOTIDE SEQUENCE [LARGE SCALE GENOMIC DNA]</scope>
</reference>
<comment type="caution">
    <text evidence="1">The sequence shown here is derived from an EMBL/GenBank/DDBJ whole genome shotgun (WGS) entry which is preliminary data.</text>
</comment>
<dbReference type="Proteomes" id="UP000176222">
    <property type="component" value="Unassembled WGS sequence"/>
</dbReference>
<gene>
    <name evidence="1" type="ORF">A2370_02235</name>
</gene>
<sequence length="258" mass="29332">MLTKPKVKPERVLPTLEQLAELLGIVIAIVVKIFKQMNRPQVQYWIGHERELASALKTALGRGSKAIDPQLTDWLQFYREVFNLELDPTDIKLPAERFGFGWLVVVAKGLTRNAVFDRCCQRFGGKAWRYYKNLDEAVTHNDREPIETYVIRVRDSVEADECHQNKSANDVIKAGIKGITTLEQMLLELWYHWKTNNHLGQKSLTIHSGSRSADGSVPNARWGDGRFRVGNVVPGDAFDHWRVREVVSLPVEALAETG</sequence>
<dbReference type="EMBL" id="MHTH01000014">
    <property type="protein sequence ID" value="OHA58128.1"/>
    <property type="molecule type" value="Genomic_DNA"/>
</dbReference>
<proteinExistence type="predicted"/>
<accession>A0A1G2QCG3</accession>
<organism evidence="1 2">
    <name type="scientific">Candidatus Vogelbacteria bacterium RIFOXYB1_FULL_42_16</name>
    <dbReference type="NCBI Taxonomy" id="1802436"/>
    <lineage>
        <taxon>Bacteria</taxon>
        <taxon>Candidatus Vogeliibacteriota</taxon>
    </lineage>
</organism>
<evidence type="ECO:0000313" key="1">
    <source>
        <dbReference type="EMBL" id="OHA58128.1"/>
    </source>
</evidence>
<protein>
    <submittedName>
        <fullName evidence="1">Uncharacterized protein</fullName>
    </submittedName>
</protein>